<sequence length="140" mass="15165">MENSMPDTVMFPPAVIADKVEDRVLAAALVREVAAGRHPHVTLAQPLPPAARSAAETLADSLDELDRDLARLRRRHSAPTSAGGRIRLAIAEAELLGGYVRDVLQTLTSLRLVGAEVEKAGERSQPSCVDGDRIILRLQW</sequence>
<organism evidence="1 2">
    <name type="scientific">Azospirillum cavernae</name>
    <dbReference type="NCBI Taxonomy" id="2320860"/>
    <lineage>
        <taxon>Bacteria</taxon>
        <taxon>Pseudomonadati</taxon>
        <taxon>Pseudomonadota</taxon>
        <taxon>Alphaproteobacteria</taxon>
        <taxon>Rhodospirillales</taxon>
        <taxon>Azospirillaceae</taxon>
        <taxon>Azospirillum</taxon>
    </lineage>
</organism>
<dbReference type="EMBL" id="QYUL01000001">
    <property type="protein sequence ID" value="RJF84735.1"/>
    <property type="molecule type" value="Genomic_DNA"/>
</dbReference>
<gene>
    <name evidence="1" type="ORF">D3877_09585</name>
</gene>
<reference evidence="1 2" key="1">
    <citation type="submission" date="2018-09" db="EMBL/GenBank/DDBJ databases">
        <authorList>
            <person name="Zhu H."/>
        </authorList>
    </citation>
    <scope>NUCLEOTIDE SEQUENCE [LARGE SCALE GENOMIC DNA]</scope>
    <source>
        <strain evidence="1 2">K2W22B-5</strain>
    </source>
</reference>
<name>A0A418W3Y8_9PROT</name>
<keyword evidence="2" id="KW-1185">Reference proteome</keyword>
<dbReference type="AlphaFoldDB" id="A0A418W3Y8"/>
<evidence type="ECO:0000313" key="1">
    <source>
        <dbReference type="EMBL" id="RJF84735.1"/>
    </source>
</evidence>
<comment type="caution">
    <text evidence="1">The sequence shown here is derived from an EMBL/GenBank/DDBJ whole genome shotgun (WGS) entry which is preliminary data.</text>
</comment>
<dbReference type="Proteomes" id="UP000283458">
    <property type="component" value="Unassembled WGS sequence"/>
</dbReference>
<protein>
    <submittedName>
        <fullName evidence="1">Uncharacterized protein</fullName>
    </submittedName>
</protein>
<proteinExistence type="predicted"/>
<evidence type="ECO:0000313" key="2">
    <source>
        <dbReference type="Proteomes" id="UP000283458"/>
    </source>
</evidence>
<accession>A0A418W3Y8</accession>